<feature type="transmembrane region" description="Helical" evidence="11">
    <location>
        <begin position="93"/>
        <end position="112"/>
    </location>
</feature>
<dbReference type="InterPro" id="IPR037066">
    <property type="entry name" value="Plug_dom_sf"/>
</dbReference>
<evidence type="ECO:0000256" key="8">
    <source>
        <dbReference type="ARBA" id="ARBA00022989"/>
    </source>
</evidence>
<accession>A0A5S3PTR6</accession>
<dbReference type="Proteomes" id="UP000310314">
    <property type="component" value="Unassembled WGS sequence"/>
</dbReference>
<evidence type="ECO:0000256" key="4">
    <source>
        <dbReference type="ARBA" id="ARBA00022475"/>
    </source>
</evidence>
<evidence type="ECO:0000256" key="6">
    <source>
        <dbReference type="ARBA" id="ARBA00022692"/>
    </source>
</evidence>
<keyword evidence="5" id="KW-0997">Cell inner membrane</keyword>
<dbReference type="NCBIfam" id="TIGR01352">
    <property type="entry name" value="tonB_Cterm"/>
    <property type="match status" value="2"/>
</dbReference>
<dbReference type="GO" id="GO:0098797">
    <property type="term" value="C:plasma membrane protein complex"/>
    <property type="evidence" value="ECO:0007669"/>
    <property type="project" value="TreeGrafter"/>
</dbReference>
<keyword evidence="9 10" id="KW-0472">Membrane</keyword>
<dbReference type="GO" id="GO:0031992">
    <property type="term" value="F:energy transducer activity"/>
    <property type="evidence" value="ECO:0007669"/>
    <property type="project" value="TreeGrafter"/>
</dbReference>
<comment type="subcellular location">
    <subcellularLocation>
        <location evidence="1">Cell inner membrane</location>
        <topology evidence="1">Single-pass membrane protein</topology>
        <orientation evidence="1">Periplasmic side</orientation>
    </subcellularLocation>
    <subcellularLocation>
        <location evidence="10">Cell outer membrane</location>
        <topology evidence="10">Multi-pass membrane protein</topology>
    </subcellularLocation>
</comment>
<evidence type="ECO:0000313" key="13">
    <source>
        <dbReference type="EMBL" id="TMM58375.1"/>
    </source>
</evidence>
<organism evidence="13 14">
    <name type="scientific">Maribacter algarum</name>
    <name type="common">ex Zhang et al. 2020</name>
    <dbReference type="NCBI Taxonomy" id="2578118"/>
    <lineage>
        <taxon>Bacteria</taxon>
        <taxon>Pseudomonadati</taxon>
        <taxon>Bacteroidota</taxon>
        <taxon>Flavobacteriia</taxon>
        <taxon>Flavobacteriales</taxon>
        <taxon>Flavobacteriaceae</taxon>
        <taxon>Maribacter</taxon>
    </lineage>
</organism>
<keyword evidence="7" id="KW-0653">Protein transport</keyword>
<dbReference type="Gene3D" id="3.30.1150.10">
    <property type="match status" value="2"/>
</dbReference>
<evidence type="ECO:0000256" key="2">
    <source>
        <dbReference type="ARBA" id="ARBA00006555"/>
    </source>
</evidence>
<dbReference type="GO" id="GO:0009279">
    <property type="term" value="C:cell outer membrane"/>
    <property type="evidence" value="ECO:0007669"/>
    <property type="project" value="UniProtKB-SubCell"/>
</dbReference>
<reference evidence="13 14" key="1">
    <citation type="submission" date="2019-05" db="EMBL/GenBank/DDBJ databases">
        <authorList>
            <person name="Zhang J.-Y."/>
            <person name="Feg X."/>
            <person name="Du Z.-J."/>
        </authorList>
    </citation>
    <scope>NUCLEOTIDE SEQUENCE [LARGE SCALE GENOMIC DNA]</scope>
    <source>
        <strain evidence="13 14">RZ26</strain>
    </source>
</reference>
<protein>
    <submittedName>
        <fullName evidence="13">TonB family protein</fullName>
    </submittedName>
</protein>
<comment type="similarity">
    <text evidence="10">Belongs to the TonB-dependent receptor family.</text>
</comment>
<comment type="similarity">
    <text evidence="2">Belongs to the TonB family.</text>
</comment>
<keyword evidence="6 10" id="KW-0812">Transmembrane</keyword>
<dbReference type="Pfam" id="PF05569">
    <property type="entry name" value="Peptidase_M56"/>
    <property type="match status" value="1"/>
</dbReference>
<dbReference type="OrthoDB" id="1522859at2"/>
<evidence type="ECO:0000256" key="7">
    <source>
        <dbReference type="ARBA" id="ARBA00022927"/>
    </source>
</evidence>
<dbReference type="SUPFAM" id="SSF74653">
    <property type="entry name" value="TolA/TonB C-terminal domain"/>
    <property type="match status" value="2"/>
</dbReference>
<evidence type="ECO:0000256" key="1">
    <source>
        <dbReference type="ARBA" id="ARBA00004383"/>
    </source>
</evidence>
<evidence type="ECO:0000256" key="11">
    <source>
        <dbReference type="SAM" id="Phobius"/>
    </source>
</evidence>
<name>A0A5S3PTR6_9FLAO</name>
<evidence type="ECO:0000313" key="14">
    <source>
        <dbReference type="Proteomes" id="UP000310314"/>
    </source>
</evidence>
<evidence type="ECO:0000256" key="10">
    <source>
        <dbReference type="PROSITE-ProRule" id="PRU01360"/>
    </source>
</evidence>
<dbReference type="GO" id="GO:0055085">
    <property type="term" value="P:transmembrane transport"/>
    <property type="evidence" value="ECO:0007669"/>
    <property type="project" value="InterPro"/>
</dbReference>
<dbReference type="SUPFAM" id="SSF56935">
    <property type="entry name" value="Porins"/>
    <property type="match status" value="1"/>
</dbReference>
<dbReference type="PANTHER" id="PTHR33446">
    <property type="entry name" value="PROTEIN TONB-RELATED"/>
    <property type="match status" value="1"/>
</dbReference>
<keyword evidence="4" id="KW-1003">Cell membrane</keyword>
<dbReference type="CDD" id="cd07341">
    <property type="entry name" value="M56_BlaR1_MecR1_like"/>
    <property type="match status" value="1"/>
</dbReference>
<gene>
    <name evidence="13" type="ORF">FEE95_02790</name>
</gene>
<evidence type="ECO:0000259" key="12">
    <source>
        <dbReference type="PROSITE" id="PS52015"/>
    </source>
</evidence>
<dbReference type="InterPro" id="IPR008756">
    <property type="entry name" value="Peptidase_M56"/>
</dbReference>
<feature type="transmembrane region" description="Helical" evidence="11">
    <location>
        <begin position="6"/>
        <end position="22"/>
    </location>
</feature>
<keyword evidence="3 10" id="KW-0813">Transport</keyword>
<proteinExistence type="inferred from homology"/>
<dbReference type="InterPro" id="IPR039426">
    <property type="entry name" value="TonB-dep_rcpt-like"/>
</dbReference>
<dbReference type="InterPro" id="IPR051045">
    <property type="entry name" value="TonB-dependent_transducer"/>
</dbReference>
<keyword evidence="10" id="KW-1134">Transmembrane beta strand</keyword>
<dbReference type="AlphaFoldDB" id="A0A5S3PTR6"/>
<feature type="domain" description="TonB C-terminal" evidence="12">
    <location>
        <begin position="846"/>
        <end position="941"/>
    </location>
</feature>
<feature type="domain" description="TonB C-terminal" evidence="12">
    <location>
        <begin position="598"/>
        <end position="693"/>
    </location>
</feature>
<feature type="transmembrane region" description="Helical" evidence="11">
    <location>
        <begin position="34"/>
        <end position="51"/>
    </location>
</feature>
<dbReference type="Gene3D" id="2.170.130.10">
    <property type="entry name" value="TonB-dependent receptor, plug domain"/>
    <property type="match status" value="1"/>
</dbReference>
<dbReference type="EMBL" id="VATY01000001">
    <property type="protein sequence ID" value="TMM58375.1"/>
    <property type="molecule type" value="Genomic_DNA"/>
</dbReference>
<keyword evidence="10" id="KW-0998">Cell outer membrane</keyword>
<dbReference type="InterPro" id="IPR006260">
    <property type="entry name" value="TonB/TolA_C"/>
</dbReference>
<evidence type="ECO:0000256" key="3">
    <source>
        <dbReference type="ARBA" id="ARBA00022448"/>
    </source>
</evidence>
<dbReference type="GO" id="GO:0015031">
    <property type="term" value="P:protein transport"/>
    <property type="evidence" value="ECO:0007669"/>
    <property type="project" value="UniProtKB-KW"/>
</dbReference>
<comment type="caution">
    <text evidence="13">The sequence shown here is derived from an EMBL/GenBank/DDBJ whole genome shotgun (WGS) entry which is preliminary data.</text>
</comment>
<dbReference type="PANTHER" id="PTHR33446:SF2">
    <property type="entry name" value="PROTEIN TONB"/>
    <property type="match status" value="1"/>
</dbReference>
<dbReference type="RefSeq" id="WP_138656308.1">
    <property type="nucleotide sequence ID" value="NZ_VATY01000001.1"/>
</dbReference>
<dbReference type="PROSITE" id="PS52016">
    <property type="entry name" value="TONB_DEPENDENT_REC_3"/>
    <property type="match status" value="1"/>
</dbReference>
<dbReference type="InterPro" id="IPR037682">
    <property type="entry name" value="TonB_C"/>
</dbReference>
<sequence>MLQYILECVSFQLVFLIIYDLFLKRETFFQWNRLYLIGTYIISMILPWIKIEAMKTTVPKTFQGYPEFLWSTNDIAVTATAIEETSFIISWEYVVLFGGMFLATLFFGYKLFQIYTLKRKGEVHYFKDFTQIIISNSSMAFSFFKSIFLGDKVIEKEHQSIVQHELVHIRQRHSYDLMFFELMRIVGWFNPLVYVYQSRVSELHEFIADAQVAKTNKKEQYEFLLSQVFQTQNISFINQFFKTSLIKKRIVMLQKAQSKKIWQLKYLLLLPMVFGMLAYTSAEQHLDDDIEQINQTTNDAELISEIKSEIEKEIARVGSLEKVFFRLKNTEENISGKIFPIYKKRPHVLSKKEYFKEQLLHKMFFENFKGVEFGDDVLPRKPLPKMPLPSTSRYENYLSRKEAFFILDPNLQFSVKAYDQQINLIDIKPNYENSSFLFEVENVKDLTGNELRMFNNKLEEILEQEGAVYSDLILTDGIYAFLVSKGLPKKDLSSYANSTAEGLVERFDKKIMLSVYDNRHLSKGEKAQQEELLDEIRTSKEMDTLLITDGKYSTKITSNSDGDIFIEAGKESDPVAFAKVDNVPVFPGCENENDKRACFQQKIQKHISNNFNYPKEAQEREIQGRVNVMFMISKKGNIEGLRMRGPDSILEKEVARIINKLPKMKPGKHKGKKVDVPFSIPVVFKLDTKSTFEKLPVDSNQFGPKLAAATRQYNELVAERNRLLKSTNEKNPIIVNLDEQLKSLKESLRSSLEGSVDSFSHNGGGGLTVDELSIEQAKEQYDLLRSERERLLVGTNDKNPIIVNLDQQIKALKIAIDQEGETVPFATIDEVPVFPGCEDAENKRKCFNEKMQKHISKNFNYPKEAQEKGIQGRVAVMFTIAIDGSIQNIRKRGPDPLLENEVERIIKRLPKMKPGKQKGKAVNVPFSIPVTFKLQGDTKSTDSKSLDIVKLGLGNGNDPIYFVDGKESSKEELSLMTPDDIESISVLKGESAKALYGEKGKNGVIQIITKKKD</sequence>
<evidence type="ECO:0000256" key="9">
    <source>
        <dbReference type="ARBA" id="ARBA00023136"/>
    </source>
</evidence>
<dbReference type="Pfam" id="PF03544">
    <property type="entry name" value="TonB_C"/>
    <property type="match status" value="2"/>
</dbReference>
<keyword evidence="14" id="KW-1185">Reference proteome</keyword>
<keyword evidence="8 11" id="KW-1133">Transmembrane helix</keyword>
<dbReference type="PROSITE" id="PS52015">
    <property type="entry name" value="TONB_CTD"/>
    <property type="match status" value="2"/>
</dbReference>
<evidence type="ECO:0000256" key="5">
    <source>
        <dbReference type="ARBA" id="ARBA00022519"/>
    </source>
</evidence>